<evidence type="ECO:0000313" key="5">
    <source>
        <dbReference type="Proteomes" id="UP000324705"/>
    </source>
</evidence>
<dbReference type="InterPro" id="IPR001810">
    <property type="entry name" value="F-box_dom"/>
</dbReference>
<dbReference type="Gene3D" id="1.20.1280.50">
    <property type="match status" value="1"/>
</dbReference>
<feature type="domain" description="KIB1-4 beta-propeller" evidence="3">
    <location>
        <begin position="157"/>
        <end position="493"/>
    </location>
</feature>
<feature type="domain" description="F-box" evidence="2">
    <location>
        <begin position="85"/>
        <end position="115"/>
    </location>
</feature>
<evidence type="ECO:0000256" key="1">
    <source>
        <dbReference type="SAM" id="MobiDB-lite"/>
    </source>
</evidence>
<gene>
    <name evidence="4" type="ORF">TRITD_7Bv1G170590</name>
</gene>
<dbReference type="InterPro" id="IPR036047">
    <property type="entry name" value="F-box-like_dom_sf"/>
</dbReference>
<keyword evidence="5" id="KW-1185">Reference proteome</keyword>
<evidence type="ECO:0000313" key="4">
    <source>
        <dbReference type="EMBL" id="VAI90905.1"/>
    </source>
</evidence>
<dbReference type="Gramene" id="TRITD7Bv1G170590.1">
    <property type="protein sequence ID" value="TRITD7Bv1G170590.1"/>
    <property type="gene ID" value="TRITD7Bv1G170590"/>
</dbReference>
<organism evidence="4 5">
    <name type="scientific">Triticum turgidum subsp. durum</name>
    <name type="common">Durum wheat</name>
    <name type="synonym">Triticum durum</name>
    <dbReference type="NCBI Taxonomy" id="4567"/>
    <lineage>
        <taxon>Eukaryota</taxon>
        <taxon>Viridiplantae</taxon>
        <taxon>Streptophyta</taxon>
        <taxon>Embryophyta</taxon>
        <taxon>Tracheophyta</taxon>
        <taxon>Spermatophyta</taxon>
        <taxon>Magnoliopsida</taxon>
        <taxon>Liliopsida</taxon>
        <taxon>Poales</taxon>
        <taxon>Poaceae</taxon>
        <taxon>BOP clade</taxon>
        <taxon>Pooideae</taxon>
        <taxon>Triticodae</taxon>
        <taxon>Triticeae</taxon>
        <taxon>Triticinae</taxon>
        <taxon>Triticum</taxon>
    </lineage>
</organism>
<feature type="region of interest" description="Disordered" evidence="1">
    <location>
        <begin position="1"/>
        <end position="21"/>
    </location>
</feature>
<accession>A0A9R1A7I2</accession>
<dbReference type="OMA" id="HARCTWE"/>
<proteinExistence type="predicted"/>
<sequence>MRGKRKHMGSNMGHATTPPPRIPRNGALISCFSPVTIPRTQLNCSLLFLSSCDQAEILCCALRAVPMAVICELVGTIGTGPGWSWSDLPGDLLESVLARLPVPDRFRFPAVCTAWWSAASALHPRAVPVPSPWLMLPFDLTARRRRGGGTSSEEARFLSLSDGRTYTVPQPAPAISDRLCVGSSPDGWLVTADAASELHLLNPLTGAQVPLPPPDTLSFVHASRDADGHVVSYSLRCCFADDDGDEGATVIVPPESFAPDRLRYEFYEKAILVSAPREGHTAAPGSGGSWGGYAVMLICQPLSRIAIARAGDTRWTLLDTPSRRWSDAVRASSTASAGGRQLVYAMDSAGRVEAWDVDVTADTTPTRKAIAQPCCCCSGRACSMSAACSRYLVELSPGRLLQVHRLRDAAHARCTWEPRPEQVEYTTVAAEFFELVGGQWAPVDSRNGRASILAGRALFLGKNASLCVPVDDCPELRGNCVYFTDDGPWSHERCREVAPDVGVLDLADGSYRPPRGAARDLLWKWPPPVWVFPSCAD</sequence>
<dbReference type="SUPFAM" id="SSF81383">
    <property type="entry name" value="F-box domain"/>
    <property type="match status" value="1"/>
</dbReference>
<evidence type="ECO:0008006" key="6">
    <source>
        <dbReference type="Google" id="ProtNLM"/>
    </source>
</evidence>
<dbReference type="Proteomes" id="UP000324705">
    <property type="component" value="Chromosome 7B"/>
</dbReference>
<reference evidence="4 5" key="1">
    <citation type="submission" date="2017-09" db="EMBL/GenBank/DDBJ databases">
        <authorList>
            <consortium name="International Durum Wheat Genome Sequencing Consortium (IDWGSC)"/>
            <person name="Milanesi L."/>
        </authorList>
    </citation>
    <scope>NUCLEOTIDE SEQUENCE [LARGE SCALE GENOMIC DNA]</scope>
    <source>
        <strain evidence="5">cv. Svevo</strain>
    </source>
</reference>
<dbReference type="AlphaFoldDB" id="A0A9R1A7I2"/>
<name>A0A9R1A7I2_TRITD</name>
<dbReference type="InterPro" id="IPR005174">
    <property type="entry name" value="KIB1-4_b-propeller"/>
</dbReference>
<protein>
    <recommendedName>
        <fullName evidence="6">F-box domain-containing protein</fullName>
    </recommendedName>
</protein>
<dbReference type="PANTHER" id="PTHR44586:SF25">
    <property type="entry name" value="(WILD MALAYSIAN BANANA) HYPOTHETICAL PROTEIN"/>
    <property type="match status" value="1"/>
</dbReference>
<dbReference type="PANTHER" id="PTHR44586">
    <property type="entry name" value="F-BOX DOMAIN CONTAINING PROTEIN, EXPRESSED"/>
    <property type="match status" value="1"/>
</dbReference>
<dbReference type="Pfam" id="PF03478">
    <property type="entry name" value="Beta-prop_KIB1-4"/>
    <property type="match status" value="1"/>
</dbReference>
<dbReference type="EMBL" id="LT934124">
    <property type="protein sequence ID" value="VAI90905.1"/>
    <property type="molecule type" value="Genomic_DNA"/>
</dbReference>
<evidence type="ECO:0000259" key="2">
    <source>
        <dbReference type="Pfam" id="PF00646"/>
    </source>
</evidence>
<evidence type="ECO:0000259" key="3">
    <source>
        <dbReference type="Pfam" id="PF03478"/>
    </source>
</evidence>
<dbReference type="Pfam" id="PF00646">
    <property type="entry name" value="F-box"/>
    <property type="match status" value="1"/>
</dbReference>